<dbReference type="AlphaFoldDB" id="W9BL11"/>
<feature type="transmembrane region" description="Helical" evidence="8">
    <location>
        <begin position="240"/>
        <end position="261"/>
    </location>
</feature>
<evidence type="ECO:0000256" key="5">
    <source>
        <dbReference type="ARBA" id="ARBA00022989"/>
    </source>
</evidence>
<proteinExistence type="inferred from homology"/>
<evidence type="ECO:0000313" key="11">
    <source>
        <dbReference type="EMBL" id="CDO08840.1"/>
    </source>
</evidence>
<keyword evidence="12" id="KW-1185">Reference proteome</keyword>
<dbReference type="CDD" id="cd07302">
    <property type="entry name" value="CHD"/>
    <property type="match status" value="1"/>
</dbReference>
<accession>W9BL11</accession>
<reference evidence="11" key="2">
    <citation type="submission" date="2014-03" db="EMBL/GenBank/DDBJ databases">
        <authorList>
            <person name="Urmite Genomes"/>
        </authorList>
    </citation>
    <scope>NUCLEOTIDE SEQUENCE</scope>
    <source>
        <strain evidence="11">DSM 44829</strain>
    </source>
</reference>
<name>W9BL11_MYCCO</name>
<feature type="transmembrane region" description="Helical" evidence="8">
    <location>
        <begin position="147"/>
        <end position="171"/>
    </location>
</feature>
<dbReference type="InterPro" id="IPR003660">
    <property type="entry name" value="HAMP_dom"/>
</dbReference>
<feature type="transmembrane region" description="Helical" evidence="8">
    <location>
        <begin position="73"/>
        <end position="91"/>
    </location>
</feature>
<evidence type="ECO:0000259" key="9">
    <source>
        <dbReference type="PROSITE" id="PS50125"/>
    </source>
</evidence>
<keyword evidence="4 8" id="KW-0812">Transmembrane</keyword>
<dbReference type="Pfam" id="PF00211">
    <property type="entry name" value="Guanylate_cyc"/>
    <property type="match status" value="1"/>
</dbReference>
<dbReference type="EMBL" id="CCBB010000002">
    <property type="protein sequence ID" value="CDO08840.1"/>
    <property type="molecule type" value="Genomic_DNA"/>
</dbReference>
<comment type="caution">
    <text evidence="11">The sequence shown here is derived from an EMBL/GenBank/DDBJ whole genome shotgun (WGS) entry which is preliminary data.</text>
</comment>
<comment type="similarity">
    <text evidence="2">Belongs to the adenylyl cyclase class-3 family.</text>
</comment>
<dbReference type="PANTHER" id="PTHR43081:SF17">
    <property type="entry name" value="BLL5647 PROTEIN"/>
    <property type="match status" value="1"/>
</dbReference>
<evidence type="ECO:0000256" key="6">
    <source>
        <dbReference type="ARBA" id="ARBA00023136"/>
    </source>
</evidence>
<feature type="transmembrane region" description="Helical" evidence="8">
    <location>
        <begin position="124"/>
        <end position="141"/>
    </location>
</feature>
<evidence type="ECO:0000313" key="12">
    <source>
        <dbReference type="Proteomes" id="UP000028870"/>
    </source>
</evidence>
<dbReference type="SUPFAM" id="SSF55073">
    <property type="entry name" value="Nucleotide cyclase"/>
    <property type="match status" value="1"/>
</dbReference>
<dbReference type="InterPro" id="IPR001054">
    <property type="entry name" value="A/G_cyclase"/>
</dbReference>
<feature type="domain" description="HAMP" evidence="10">
    <location>
        <begin position="258"/>
        <end position="310"/>
    </location>
</feature>
<keyword evidence="6 8" id="KW-0472">Membrane</keyword>
<dbReference type="Pfam" id="PF00672">
    <property type="entry name" value="HAMP"/>
    <property type="match status" value="1"/>
</dbReference>
<gene>
    <name evidence="11" type="ORF">BN977_03660</name>
</gene>
<dbReference type="GO" id="GO:0035556">
    <property type="term" value="P:intracellular signal transduction"/>
    <property type="evidence" value="ECO:0007669"/>
    <property type="project" value="InterPro"/>
</dbReference>
<dbReference type="Proteomes" id="UP000028870">
    <property type="component" value="Unassembled WGS sequence"/>
</dbReference>
<dbReference type="SMART" id="SM00044">
    <property type="entry name" value="CYCc"/>
    <property type="match status" value="1"/>
</dbReference>
<dbReference type="PROSITE" id="PS50885">
    <property type="entry name" value="HAMP"/>
    <property type="match status" value="1"/>
</dbReference>
<dbReference type="CDD" id="cd06225">
    <property type="entry name" value="HAMP"/>
    <property type="match status" value="1"/>
</dbReference>
<feature type="transmembrane region" description="Helical" evidence="8">
    <location>
        <begin position="32"/>
        <end position="53"/>
    </location>
</feature>
<dbReference type="Gene3D" id="6.10.340.10">
    <property type="match status" value="1"/>
</dbReference>
<evidence type="ECO:0000259" key="10">
    <source>
        <dbReference type="PROSITE" id="PS50885"/>
    </source>
</evidence>
<dbReference type="SMART" id="SM00304">
    <property type="entry name" value="HAMP"/>
    <property type="match status" value="1"/>
</dbReference>
<dbReference type="Gene3D" id="3.30.70.1230">
    <property type="entry name" value="Nucleotide cyclase"/>
    <property type="match status" value="1"/>
</dbReference>
<keyword evidence="5 8" id="KW-1133">Transmembrane helix</keyword>
<evidence type="ECO:0000256" key="2">
    <source>
        <dbReference type="ARBA" id="ARBA00005381"/>
    </source>
</evidence>
<evidence type="ECO:0000256" key="3">
    <source>
        <dbReference type="ARBA" id="ARBA00022475"/>
    </source>
</evidence>
<sequence>MMHGVTGDPGPSFADADDRSVRRGNALSRSETRFVSGLVSAHLLTTAEVVAILVSLSRQTLSGALPLVTPTNLLTLLVVVSLGTGAAAVGGHRIIAPALRWYEAGIEPDAGQRRAAINMIRHQSMLLLAIWLVGGVVFIVVNRAAGWAPMVLVGLSVLFGGISTVSSSLLFTQRVTRPLVAAATREFESRTTAPGVQARLLLMWTLTTALPSVTIALLVVCRANGWFIPRNASVDVPVVLLSLVAVFLGVRSLILVSISISDPLREIIDAMADVEQGRMGKQVDVYEQSEIGRLQSGFNRMVAGLRERDRLRELFGHHVGPDVVSLAIDMAGADEDVLSGDVREVAVLFVDVTGSTQLAMNRTPAEVAEVLNVFFRIVVAAVDAHDGLINKFQGDAALAVFGAPIPSLAAASAALATARDLAAGLRRQELDYGVGVSAGPVFAGNIGAENRYEYTVIGDPVNEAARLADAAKTTTERIASSGAVVARADDAERRCWTPHEHIVLRGRAEPTQVFVPR</sequence>
<feature type="domain" description="Guanylate cyclase" evidence="9">
    <location>
        <begin position="346"/>
        <end position="468"/>
    </location>
</feature>
<evidence type="ECO:0000256" key="8">
    <source>
        <dbReference type="SAM" id="Phobius"/>
    </source>
</evidence>
<organism evidence="11 12">
    <name type="scientific">Mycolicibacterium cosmeticum</name>
    <dbReference type="NCBI Taxonomy" id="258533"/>
    <lineage>
        <taxon>Bacteria</taxon>
        <taxon>Bacillati</taxon>
        <taxon>Actinomycetota</taxon>
        <taxon>Actinomycetes</taxon>
        <taxon>Mycobacteriales</taxon>
        <taxon>Mycobacteriaceae</taxon>
        <taxon>Mycolicibacterium</taxon>
    </lineage>
</organism>
<dbReference type="STRING" id="258533.BN977_03660"/>
<protein>
    <submittedName>
        <fullName evidence="11">Transmembrane protein</fullName>
    </submittedName>
</protein>
<dbReference type="PANTHER" id="PTHR43081">
    <property type="entry name" value="ADENYLATE CYCLASE, TERMINAL-DIFFERENTIATION SPECIFIC-RELATED"/>
    <property type="match status" value="1"/>
</dbReference>
<dbReference type="GO" id="GO:0006171">
    <property type="term" value="P:cAMP biosynthetic process"/>
    <property type="evidence" value="ECO:0007669"/>
    <property type="project" value="TreeGrafter"/>
</dbReference>
<feature type="transmembrane region" description="Helical" evidence="8">
    <location>
        <begin position="200"/>
        <end position="220"/>
    </location>
</feature>
<dbReference type="InterPro" id="IPR029787">
    <property type="entry name" value="Nucleotide_cyclase"/>
</dbReference>
<comment type="subcellular location">
    <subcellularLocation>
        <location evidence="1">Cell membrane</location>
        <topology evidence="1">Multi-pass membrane protein</topology>
    </subcellularLocation>
</comment>
<evidence type="ECO:0000256" key="4">
    <source>
        <dbReference type="ARBA" id="ARBA00022692"/>
    </source>
</evidence>
<evidence type="ECO:0000256" key="7">
    <source>
        <dbReference type="SAM" id="MobiDB-lite"/>
    </source>
</evidence>
<dbReference type="GO" id="GO:0004016">
    <property type="term" value="F:adenylate cyclase activity"/>
    <property type="evidence" value="ECO:0007669"/>
    <property type="project" value="UniProtKB-ARBA"/>
</dbReference>
<keyword evidence="3" id="KW-1003">Cell membrane</keyword>
<feature type="region of interest" description="Disordered" evidence="7">
    <location>
        <begin position="1"/>
        <end position="21"/>
    </location>
</feature>
<dbReference type="GO" id="GO:0005886">
    <property type="term" value="C:plasma membrane"/>
    <property type="evidence" value="ECO:0007669"/>
    <property type="project" value="UniProtKB-SubCell"/>
</dbReference>
<dbReference type="InterPro" id="IPR050697">
    <property type="entry name" value="Adenylyl/Guanylyl_Cyclase_3/4"/>
</dbReference>
<dbReference type="SUPFAM" id="SSF158472">
    <property type="entry name" value="HAMP domain-like"/>
    <property type="match status" value="1"/>
</dbReference>
<dbReference type="PROSITE" id="PS50125">
    <property type="entry name" value="GUANYLATE_CYCLASE_2"/>
    <property type="match status" value="1"/>
</dbReference>
<reference evidence="11" key="1">
    <citation type="submission" date="2014-03" db="EMBL/GenBank/DDBJ databases">
        <title>Draft Genome Sequence of Mycobacterium cosmeticum DSM 44829.</title>
        <authorList>
            <person name="Croce O."/>
            <person name="Robert C."/>
            <person name="Raoult D."/>
            <person name="Drancourt M."/>
        </authorList>
    </citation>
    <scope>NUCLEOTIDE SEQUENCE [LARGE SCALE GENOMIC DNA]</scope>
    <source>
        <strain evidence="11">DSM 44829</strain>
    </source>
</reference>
<evidence type="ECO:0000256" key="1">
    <source>
        <dbReference type="ARBA" id="ARBA00004651"/>
    </source>
</evidence>
<dbReference type="eggNOG" id="COG2114">
    <property type="taxonomic scope" value="Bacteria"/>
</dbReference>